<dbReference type="InterPro" id="IPR050693">
    <property type="entry name" value="Hsp70_NEF-Inhibitors"/>
</dbReference>
<dbReference type="InterPro" id="IPR011989">
    <property type="entry name" value="ARM-like"/>
</dbReference>
<dbReference type="OrthoDB" id="10250458at2759"/>
<dbReference type="InterPro" id="IPR013918">
    <property type="entry name" value="Nucleotide_exch_fac_Fes1"/>
</dbReference>
<dbReference type="GO" id="GO:0000774">
    <property type="term" value="F:adenyl-nucleotide exchange factor activity"/>
    <property type="evidence" value="ECO:0007669"/>
    <property type="project" value="TreeGrafter"/>
</dbReference>
<accession>A0A316VNQ4</accession>
<sequence>MSERNLDQLLKWSIAAQGEGNGTGAGNGSIDAQALAAQQPGMKEIAAEVAAGKRPDLQDPGLLDALMGGKSEAQMMKEELAVACDEQRSTEDRCIALDNFEMLIESIDNANNIKNMGMWPPLLSLLASKVPAILSGALWVVGTAIQNNDKAQMALLSHKPLQAILDSLSTSEAEAIRSKAAYALSALLKHNPPAVVAFDELDGWQALRGALEDPSIAIRRKVVFLINTLLLQ</sequence>
<evidence type="ECO:0000259" key="3">
    <source>
        <dbReference type="Pfam" id="PF08609"/>
    </source>
</evidence>
<dbReference type="RefSeq" id="XP_025366104.1">
    <property type="nucleotide sequence ID" value="XM_025512097.1"/>
</dbReference>
<dbReference type="FunCoup" id="A0A316VNQ4">
    <property type="interactions" value="279"/>
</dbReference>
<evidence type="ECO:0000313" key="4">
    <source>
        <dbReference type="EMBL" id="PWN38944.1"/>
    </source>
</evidence>
<dbReference type="GO" id="GO:0005783">
    <property type="term" value="C:endoplasmic reticulum"/>
    <property type="evidence" value="ECO:0007669"/>
    <property type="project" value="TreeGrafter"/>
</dbReference>
<dbReference type="Proteomes" id="UP000245783">
    <property type="component" value="Unassembled WGS sequence"/>
</dbReference>
<evidence type="ECO:0000313" key="5">
    <source>
        <dbReference type="Proteomes" id="UP000245783"/>
    </source>
</evidence>
<dbReference type="AlphaFoldDB" id="A0A316VNQ4"/>
<reference evidence="4 5" key="1">
    <citation type="journal article" date="2018" name="Mol. Biol. Evol.">
        <title>Broad Genomic Sampling Reveals a Smut Pathogenic Ancestry of the Fungal Clade Ustilaginomycotina.</title>
        <authorList>
            <person name="Kijpornyongpan T."/>
            <person name="Mondo S.J."/>
            <person name="Barry K."/>
            <person name="Sandor L."/>
            <person name="Lee J."/>
            <person name="Lipzen A."/>
            <person name="Pangilinan J."/>
            <person name="LaButti K."/>
            <person name="Hainaut M."/>
            <person name="Henrissat B."/>
            <person name="Grigoriev I.V."/>
            <person name="Spatafora J.W."/>
            <person name="Aime M.C."/>
        </authorList>
    </citation>
    <scope>NUCLEOTIDE SEQUENCE [LARGE SCALE GENOMIC DNA]</scope>
    <source>
        <strain evidence="4 5">MCA 4658</strain>
    </source>
</reference>
<dbReference type="SUPFAM" id="SSF48371">
    <property type="entry name" value="ARM repeat"/>
    <property type="match status" value="1"/>
</dbReference>
<dbReference type="InParanoid" id="A0A316VNQ4"/>
<dbReference type="PANTHER" id="PTHR19316:SF18">
    <property type="entry name" value="HSP70-BINDING PROTEIN 1"/>
    <property type="match status" value="1"/>
</dbReference>
<dbReference type="Pfam" id="PF08609">
    <property type="entry name" value="Fes1"/>
    <property type="match status" value="1"/>
</dbReference>
<proteinExistence type="inferred from homology"/>
<dbReference type="InterPro" id="IPR016024">
    <property type="entry name" value="ARM-type_fold"/>
</dbReference>
<keyword evidence="2" id="KW-0677">Repeat</keyword>
<keyword evidence="5" id="KW-1185">Reference proteome</keyword>
<organism evidence="4 5">
    <name type="scientific">Ceraceosorus guamensis</name>
    <dbReference type="NCBI Taxonomy" id="1522189"/>
    <lineage>
        <taxon>Eukaryota</taxon>
        <taxon>Fungi</taxon>
        <taxon>Dikarya</taxon>
        <taxon>Basidiomycota</taxon>
        <taxon>Ustilaginomycotina</taxon>
        <taxon>Exobasidiomycetes</taxon>
        <taxon>Ceraceosorales</taxon>
        <taxon>Ceraceosoraceae</taxon>
        <taxon>Ceraceosorus</taxon>
    </lineage>
</organism>
<name>A0A316VNQ4_9BASI</name>
<feature type="non-terminal residue" evidence="4">
    <location>
        <position position="232"/>
    </location>
</feature>
<comment type="similarity">
    <text evidence="1">Belongs to the FES1 family.</text>
</comment>
<dbReference type="PANTHER" id="PTHR19316">
    <property type="entry name" value="PROTEIN FOLDING REGULATOR"/>
    <property type="match status" value="1"/>
</dbReference>
<feature type="domain" description="Nucleotide exchange factor Fes1" evidence="3">
    <location>
        <begin position="6"/>
        <end position="113"/>
    </location>
</feature>
<gene>
    <name evidence="4" type="ORF">IE81DRAFT_295558</name>
</gene>
<dbReference type="STRING" id="1522189.A0A316VNQ4"/>
<evidence type="ECO:0000256" key="1">
    <source>
        <dbReference type="ARBA" id="ARBA00011045"/>
    </source>
</evidence>
<dbReference type="EMBL" id="KZ819513">
    <property type="protein sequence ID" value="PWN38944.1"/>
    <property type="molecule type" value="Genomic_DNA"/>
</dbReference>
<protein>
    <submittedName>
        <fullName evidence="4">Fes1-domain-containing protein</fullName>
    </submittedName>
</protein>
<dbReference type="GeneID" id="37033967"/>
<evidence type="ECO:0000256" key="2">
    <source>
        <dbReference type="ARBA" id="ARBA00022737"/>
    </source>
</evidence>
<dbReference type="Gene3D" id="1.25.10.10">
    <property type="entry name" value="Leucine-rich Repeat Variant"/>
    <property type="match status" value="1"/>
</dbReference>